<gene>
    <name evidence="2" type="ORF">HNR25_001975</name>
</gene>
<dbReference type="Proteomes" id="UP000578077">
    <property type="component" value="Unassembled WGS sequence"/>
</dbReference>
<keyword evidence="1" id="KW-1133">Transmembrane helix</keyword>
<reference evidence="2 3" key="1">
    <citation type="submission" date="2020-08" db="EMBL/GenBank/DDBJ databases">
        <title>Sequencing the genomes of 1000 actinobacteria strains.</title>
        <authorList>
            <person name="Klenk H.-P."/>
        </authorList>
    </citation>
    <scope>NUCLEOTIDE SEQUENCE [LARGE SCALE GENOMIC DNA]</scope>
    <source>
        <strain evidence="2 3">DSM 44593</strain>
    </source>
</reference>
<keyword evidence="1" id="KW-0812">Transmembrane</keyword>
<accession>A0A841E6Z2</accession>
<evidence type="ECO:0000256" key="1">
    <source>
        <dbReference type="SAM" id="Phobius"/>
    </source>
</evidence>
<dbReference type="RefSeq" id="WP_246464738.1">
    <property type="nucleotide sequence ID" value="NZ_BAABKT010000037.1"/>
</dbReference>
<name>A0A841E6Z2_9ACTN</name>
<protein>
    <submittedName>
        <fullName evidence="2">Uncharacterized protein</fullName>
    </submittedName>
</protein>
<dbReference type="EMBL" id="JACHLY010000001">
    <property type="protein sequence ID" value="MBB5998224.1"/>
    <property type="molecule type" value="Genomic_DNA"/>
</dbReference>
<proteinExistence type="predicted"/>
<evidence type="ECO:0000313" key="2">
    <source>
        <dbReference type="EMBL" id="MBB5998224.1"/>
    </source>
</evidence>
<keyword evidence="1" id="KW-0472">Membrane</keyword>
<keyword evidence="3" id="KW-1185">Reference proteome</keyword>
<sequence length="63" mass="6441">MAVPPALVGIGYLGRPWPGGPAWLLPAAAATVAVVAWLSVEPPARRLVAAAERREGRGARGEG</sequence>
<organism evidence="2 3">
    <name type="scientific">Streptomonospora salina</name>
    <dbReference type="NCBI Taxonomy" id="104205"/>
    <lineage>
        <taxon>Bacteria</taxon>
        <taxon>Bacillati</taxon>
        <taxon>Actinomycetota</taxon>
        <taxon>Actinomycetes</taxon>
        <taxon>Streptosporangiales</taxon>
        <taxon>Nocardiopsidaceae</taxon>
        <taxon>Streptomonospora</taxon>
    </lineage>
</organism>
<feature type="transmembrane region" description="Helical" evidence="1">
    <location>
        <begin position="20"/>
        <end position="40"/>
    </location>
</feature>
<dbReference type="AlphaFoldDB" id="A0A841E6Z2"/>
<evidence type="ECO:0000313" key="3">
    <source>
        <dbReference type="Proteomes" id="UP000578077"/>
    </source>
</evidence>
<comment type="caution">
    <text evidence="2">The sequence shown here is derived from an EMBL/GenBank/DDBJ whole genome shotgun (WGS) entry which is preliminary data.</text>
</comment>